<comment type="caution">
    <text evidence="2">The sequence shown here is derived from an EMBL/GenBank/DDBJ whole genome shotgun (WGS) entry which is preliminary data.</text>
</comment>
<evidence type="ECO:0000313" key="2">
    <source>
        <dbReference type="EMBL" id="GIH20189.1"/>
    </source>
</evidence>
<protein>
    <submittedName>
        <fullName evidence="2">Uncharacterized protein</fullName>
    </submittedName>
</protein>
<evidence type="ECO:0000313" key="3">
    <source>
        <dbReference type="Proteomes" id="UP000642748"/>
    </source>
</evidence>
<accession>A0A8J3R1R4</accession>
<feature type="compositionally biased region" description="Basic and acidic residues" evidence="1">
    <location>
        <begin position="26"/>
        <end position="41"/>
    </location>
</feature>
<name>A0A8J3R1R4_9ACTN</name>
<organism evidence="2 3">
    <name type="scientific">Rugosimonospora africana</name>
    <dbReference type="NCBI Taxonomy" id="556532"/>
    <lineage>
        <taxon>Bacteria</taxon>
        <taxon>Bacillati</taxon>
        <taxon>Actinomycetota</taxon>
        <taxon>Actinomycetes</taxon>
        <taxon>Micromonosporales</taxon>
        <taxon>Micromonosporaceae</taxon>
        <taxon>Rugosimonospora</taxon>
    </lineage>
</organism>
<gene>
    <name evidence="2" type="ORF">Raf01_83610</name>
</gene>
<dbReference type="EMBL" id="BONZ01000090">
    <property type="protein sequence ID" value="GIH20189.1"/>
    <property type="molecule type" value="Genomic_DNA"/>
</dbReference>
<reference evidence="2" key="1">
    <citation type="submission" date="2021-01" db="EMBL/GenBank/DDBJ databases">
        <title>Whole genome shotgun sequence of Rugosimonospora africana NBRC 104875.</title>
        <authorList>
            <person name="Komaki H."/>
            <person name="Tamura T."/>
        </authorList>
    </citation>
    <scope>NUCLEOTIDE SEQUENCE</scope>
    <source>
        <strain evidence="2">NBRC 104875</strain>
    </source>
</reference>
<keyword evidence="3" id="KW-1185">Reference proteome</keyword>
<evidence type="ECO:0000256" key="1">
    <source>
        <dbReference type="SAM" id="MobiDB-lite"/>
    </source>
</evidence>
<proteinExistence type="predicted"/>
<dbReference type="Proteomes" id="UP000642748">
    <property type="component" value="Unassembled WGS sequence"/>
</dbReference>
<feature type="region of interest" description="Disordered" evidence="1">
    <location>
        <begin position="26"/>
        <end position="70"/>
    </location>
</feature>
<sequence>MVRQVVPGWFAEHGVDMEVALEKRGRDRTAHAAGGAEDRDLPQTGVGCNEHGHDRRRRMADHRNVTTYAE</sequence>
<dbReference type="AlphaFoldDB" id="A0A8J3R1R4"/>